<accession>A0A0F9L494</accession>
<gene>
    <name evidence="1" type="ORF">LCGC14_1323910</name>
</gene>
<dbReference type="EMBL" id="LAZR01007928">
    <property type="protein sequence ID" value="KKM82016.1"/>
    <property type="molecule type" value="Genomic_DNA"/>
</dbReference>
<sequence length="134" mass="15142">MNEEIEGLKLPIELGNGYSLEQALCGIALAYEGKLLPYQTGVILETKVDHVFTMTVKISLLPAATQDDEQKENHKRRTTMSKNTITIDRDIMDVTRPNPQLWYHRLFGIDPGTYTEEFVGNVSVETAQEEPTDD</sequence>
<reference evidence="1" key="1">
    <citation type="journal article" date="2015" name="Nature">
        <title>Complex archaea that bridge the gap between prokaryotes and eukaryotes.</title>
        <authorList>
            <person name="Spang A."/>
            <person name="Saw J.H."/>
            <person name="Jorgensen S.L."/>
            <person name="Zaremba-Niedzwiedzka K."/>
            <person name="Martijn J."/>
            <person name="Lind A.E."/>
            <person name="van Eijk R."/>
            <person name="Schleper C."/>
            <person name="Guy L."/>
            <person name="Ettema T.J."/>
        </authorList>
    </citation>
    <scope>NUCLEOTIDE SEQUENCE</scope>
</reference>
<organism evidence="1">
    <name type="scientific">marine sediment metagenome</name>
    <dbReference type="NCBI Taxonomy" id="412755"/>
    <lineage>
        <taxon>unclassified sequences</taxon>
        <taxon>metagenomes</taxon>
        <taxon>ecological metagenomes</taxon>
    </lineage>
</organism>
<proteinExistence type="predicted"/>
<dbReference type="AlphaFoldDB" id="A0A0F9L494"/>
<protein>
    <submittedName>
        <fullName evidence="1">Uncharacterized protein</fullName>
    </submittedName>
</protein>
<evidence type="ECO:0000313" key="1">
    <source>
        <dbReference type="EMBL" id="KKM82016.1"/>
    </source>
</evidence>
<name>A0A0F9L494_9ZZZZ</name>
<comment type="caution">
    <text evidence="1">The sequence shown here is derived from an EMBL/GenBank/DDBJ whole genome shotgun (WGS) entry which is preliminary data.</text>
</comment>